<feature type="region of interest" description="Disordered" evidence="1">
    <location>
        <begin position="1"/>
        <end position="20"/>
    </location>
</feature>
<evidence type="ECO:0000256" key="1">
    <source>
        <dbReference type="SAM" id="MobiDB-lite"/>
    </source>
</evidence>
<dbReference type="PANTHER" id="PTHR36405">
    <property type="entry name" value="BNAA10G09140D PROTEIN"/>
    <property type="match status" value="1"/>
</dbReference>
<evidence type="ECO:0000313" key="3">
    <source>
        <dbReference type="Proteomes" id="UP001634007"/>
    </source>
</evidence>
<organism evidence="2 3">
    <name type="scientific">Eucalyptus globulus</name>
    <name type="common">Tasmanian blue gum</name>
    <dbReference type="NCBI Taxonomy" id="34317"/>
    <lineage>
        <taxon>Eukaryota</taxon>
        <taxon>Viridiplantae</taxon>
        <taxon>Streptophyta</taxon>
        <taxon>Embryophyta</taxon>
        <taxon>Tracheophyta</taxon>
        <taxon>Spermatophyta</taxon>
        <taxon>Magnoliopsida</taxon>
        <taxon>eudicotyledons</taxon>
        <taxon>Gunneridae</taxon>
        <taxon>Pentapetalae</taxon>
        <taxon>rosids</taxon>
        <taxon>malvids</taxon>
        <taxon>Myrtales</taxon>
        <taxon>Myrtaceae</taxon>
        <taxon>Myrtoideae</taxon>
        <taxon>Eucalypteae</taxon>
        <taxon>Eucalyptus</taxon>
    </lineage>
</organism>
<proteinExistence type="predicted"/>
<dbReference type="PANTHER" id="PTHR36405:SF1">
    <property type="entry name" value="OS07G0520600 PROTEIN"/>
    <property type="match status" value="1"/>
</dbReference>
<comment type="caution">
    <text evidence="2">The sequence shown here is derived from an EMBL/GenBank/DDBJ whole genome shotgun (WGS) entry which is preliminary data.</text>
</comment>
<sequence>MAQTLEGIKGGGGSIRIGTTGTISSLMMRELESIKSAPKTPISPRNRPRPHVVSISCKATTPKRSQQRKSMDGASSSNCADERNLEVPRKTKGHARTDTQLPMLAGNDVALDGTPVKRKTDKKVTNIVEVVDIRCGNADRAWTGPIANRLKKLSFSKLSESIV</sequence>
<dbReference type="AlphaFoldDB" id="A0ABD3K8R7"/>
<reference evidence="2 3" key="1">
    <citation type="submission" date="2024-11" db="EMBL/GenBank/DDBJ databases">
        <title>Chromosome-level genome assembly of Eucalyptus globulus Labill. provides insights into its genome evolution.</title>
        <authorList>
            <person name="Li X."/>
        </authorList>
    </citation>
    <scope>NUCLEOTIDE SEQUENCE [LARGE SCALE GENOMIC DNA]</scope>
    <source>
        <strain evidence="2">CL2024</strain>
        <tissue evidence="2">Fresh tender leaves</tissue>
    </source>
</reference>
<protein>
    <submittedName>
        <fullName evidence="2">Uncharacterized protein</fullName>
    </submittedName>
</protein>
<feature type="region of interest" description="Disordered" evidence="1">
    <location>
        <begin position="58"/>
        <end position="99"/>
    </location>
</feature>
<feature type="compositionally biased region" description="Basic and acidic residues" evidence="1">
    <location>
        <begin position="80"/>
        <end position="89"/>
    </location>
</feature>
<name>A0ABD3K8R7_EUCGL</name>
<dbReference type="EMBL" id="JBJKBG010000006">
    <property type="protein sequence ID" value="KAL3736315.1"/>
    <property type="molecule type" value="Genomic_DNA"/>
</dbReference>
<evidence type="ECO:0000313" key="2">
    <source>
        <dbReference type="EMBL" id="KAL3736315.1"/>
    </source>
</evidence>
<accession>A0ABD3K8R7</accession>
<gene>
    <name evidence="2" type="ORF">ACJRO7_025299</name>
</gene>
<dbReference type="Proteomes" id="UP001634007">
    <property type="component" value="Unassembled WGS sequence"/>
</dbReference>
<keyword evidence="3" id="KW-1185">Reference proteome</keyword>